<proteinExistence type="predicted"/>
<name>A0A5C6NNT2_9TELE</name>
<comment type="caution">
    <text evidence="2">The sequence shown here is derived from an EMBL/GenBank/DDBJ whole genome shotgun (WGS) entry which is preliminary data.</text>
</comment>
<gene>
    <name evidence="2" type="ORF">D4764_19G0001860</name>
</gene>
<protein>
    <submittedName>
        <fullName evidence="2">Uncharacterized protein</fullName>
    </submittedName>
</protein>
<dbReference type="AlphaFoldDB" id="A0A5C6NNT2"/>
<evidence type="ECO:0000313" key="3">
    <source>
        <dbReference type="Proteomes" id="UP000324091"/>
    </source>
</evidence>
<organism evidence="2 3">
    <name type="scientific">Takifugu flavidus</name>
    <name type="common">sansaifugu</name>
    <dbReference type="NCBI Taxonomy" id="433684"/>
    <lineage>
        <taxon>Eukaryota</taxon>
        <taxon>Metazoa</taxon>
        <taxon>Chordata</taxon>
        <taxon>Craniata</taxon>
        <taxon>Vertebrata</taxon>
        <taxon>Euteleostomi</taxon>
        <taxon>Actinopterygii</taxon>
        <taxon>Neopterygii</taxon>
        <taxon>Teleostei</taxon>
        <taxon>Neoteleostei</taxon>
        <taxon>Acanthomorphata</taxon>
        <taxon>Eupercaria</taxon>
        <taxon>Tetraodontiformes</taxon>
        <taxon>Tetradontoidea</taxon>
        <taxon>Tetraodontidae</taxon>
        <taxon>Takifugu</taxon>
    </lineage>
</organism>
<feature type="region of interest" description="Disordered" evidence="1">
    <location>
        <begin position="121"/>
        <end position="141"/>
    </location>
</feature>
<feature type="compositionally biased region" description="Basic residues" evidence="1">
    <location>
        <begin position="1"/>
        <end position="19"/>
    </location>
</feature>
<sequence length="239" mass="27125">MKKSAKRVKKFLKPQKVKPRKESPFDTADVENAVGDGGPQSSLSKELKEMVTPILDIVPEKDYEGVFTETATEIQALSEDIATILTENKEKQNPLKLCKQKITNFFAKCFLKPRKVKQRKESPFDTADVENAVGDGGPQSSLSKELKEMVTHILDIVPEKDYEGVFTETATEIQALSEDIATILTENKEKKNPLKLCKQKITNFFAKCFLNVWIRRLISQLRKQHPRLRRGDSSESVRS</sequence>
<dbReference type="EMBL" id="RHFK02000011">
    <property type="protein sequence ID" value="TWW68388.1"/>
    <property type="molecule type" value="Genomic_DNA"/>
</dbReference>
<keyword evidence="3" id="KW-1185">Reference proteome</keyword>
<dbReference type="Proteomes" id="UP000324091">
    <property type="component" value="Chromosome 19"/>
</dbReference>
<evidence type="ECO:0000256" key="1">
    <source>
        <dbReference type="SAM" id="MobiDB-lite"/>
    </source>
</evidence>
<reference evidence="2 3" key="1">
    <citation type="submission" date="2019-04" db="EMBL/GenBank/DDBJ databases">
        <title>Chromosome genome assembly for Takifugu flavidus.</title>
        <authorList>
            <person name="Xiao S."/>
        </authorList>
    </citation>
    <scope>NUCLEOTIDE SEQUENCE [LARGE SCALE GENOMIC DNA]</scope>
    <source>
        <strain evidence="2">HTHZ2018</strain>
        <tissue evidence="2">Muscle</tissue>
    </source>
</reference>
<feature type="region of interest" description="Disordered" evidence="1">
    <location>
        <begin position="1"/>
        <end position="45"/>
    </location>
</feature>
<accession>A0A5C6NNT2</accession>
<evidence type="ECO:0000313" key="2">
    <source>
        <dbReference type="EMBL" id="TWW68388.1"/>
    </source>
</evidence>